<dbReference type="Pfam" id="PF10815">
    <property type="entry name" value="ComZ"/>
    <property type="match status" value="1"/>
</dbReference>
<dbReference type="AlphaFoldDB" id="A0A084H1J0"/>
<dbReference type="STRING" id="246786.GS18_0200185"/>
<keyword evidence="2" id="KW-1185">Reference proteome</keyword>
<evidence type="ECO:0000313" key="1">
    <source>
        <dbReference type="EMBL" id="KEZ53452.1"/>
    </source>
</evidence>
<dbReference type="EMBL" id="JNVC02000001">
    <property type="protein sequence ID" value="KEZ53452.1"/>
    <property type="molecule type" value="Genomic_DNA"/>
</dbReference>
<comment type="caution">
    <text evidence="1">The sequence shown here is derived from an EMBL/GenBank/DDBJ whole genome shotgun (WGS) entry which is preliminary data.</text>
</comment>
<dbReference type="RefSeq" id="WP_029282655.1">
    <property type="nucleotide sequence ID" value="NZ_CANLZQ010000008.1"/>
</dbReference>
<evidence type="ECO:0000313" key="2">
    <source>
        <dbReference type="Proteomes" id="UP000028549"/>
    </source>
</evidence>
<gene>
    <name evidence="1" type="ORF">GS18_0200185</name>
</gene>
<sequence>MSQDTKTLEFMQIAMKYLPEAKAKLDEAGIEIRAEHLQPMMELLTKVMNDAYELGKNEAGK</sequence>
<dbReference type="InterPro" id="IPR024558">
    <property type="entry name" value="ComZ"/>
</dbReference>
<organism evidence="1 2">
    <name type="scientific">Metabacillus indicus</name>
    <name type="common">Bacillus indicus</name>
    <dbReference type="NCBI Taxonomy" id="246786"/>
    <lineage>
        <taxon>Bacteria</taxon>
        <taxon>Bacillati</taxon>
        <taxon>Bacillota</taxon>
        <taxon>Bacilli</taxon>
        <taxon>Bacillales</taxon>
        <taxon>Bacillaceae</taxon>
        <taxon>Metabacillus</taxon>
    </lineage>
</organism>
<name>A0A084H1J0_METID</name>
<protein>
    <submittedName>
        <fullName evidence="1">Competence protein ComG</fullName>
    </submittedName>
</protein>
<reference evidence="1 2" key="1">
    <citation type="journal article" date="2005" name="Int. J. Syst. Evol. Microbiol.">
        <title>Bacillus cibi sp. nov., isolated from jeotgal, a traditional Korean fermented seafood.</title>
        <authorList>
            <person name="Yoon J.H."/>
            <person name="Lee C.H."/>
            <person name="Oh T.K."/>
        </authorList>
    </citation>
    <scope>NUCLEOTIDE SEQUENCE [LARGE SCALE GENOMIC DNA]</scope>
    <source>
        <strain evidence="1 2">DSM 16189</strain>
    </source>
</reference>
<dbReference type="Proteomes" id="UP000028549">
    <property type="component" value="Unassembled WGS sequence"/>
</dbReference>
<dbReference type="OrthoDB" id="2887077at2"/>
<accession>A0A084H1J0</accession>
<proteinExistence type="predicted"/>